<proteinExistence type="predicted"/>
<feature type="region of interest" description="Disordered" evidence="1">
    <location>
        <begin position="423"/>
        <end position="446"/>
    </location>
</feature>
<sequence length="446" mass="47578">MRQELDDIEPELGGAPEVDLKEAYGLPDRIGPLRLPAEPELAAAARKVAVIERARRLALWCGEGRAVFETVGLGDEDRAAAASELGESEEDIVQLYLLAEDVDFIVPGEEGTQLGEAADVWPDGGDEDVLDIWGRALAAVLAWSLLTDADRAGEGELDFEGAGAWFMPLFLARYRGLPVPAISEMIFDLATPELVADDARARWDAWTAEHGDPAEVLLGRLTELGAVDISDGVTRATPLAVWAMRDELLDSGVEVPLLPPADELSAADLLELALSGMDGELEVEAEAWLARRSGDAAAAELLAAAAEGGAAERTVAAALIRERIGVEAETQLRKALDVPMLRPHAKASLELLLGPHPDFAATEEDGARLLVDEIAGSVHGVAEEDVPTLLGATVPAGYATLFETVWRLDHPDTHRVLTLIGEHHPDKATAKQARRAAHKAAGRTHS</sequence>
<evidence type="ECO:0000256" key="1">
    <source>
        <dbReference type="SAM" id="MobiDB-lite"/>
    </source>
</evidence>
<feature type="compositionally biased region" description="Basic residues" evidence="1">
    <location>
        <begin position="432"/>
        <end position="446"/>
    </location>
</feature>
<evidence type="ECO:0000313" key="3">
    <source>
        <dbReference type="Proteomes" id="UP000247892"/>
    </source>
</evidence>
<keyword evidence="3" id="KW-1185">Reference proteome</keyword>
<comment type="caution">
    <text evidence="2">The sequence shown here is derived from an EMBL/GenBank/DDBJ whole genome shotgun (WGS) entry which is preliminary data.</text>
</comment>
<dbReference type="Proteomes" id="UP000247892">
    <property type="component" value="Unassembled WGS sequence"/>
</dbReference>
<evidence type="ECO:0000313" key="2">
    <source>
        <dbReference type="EMBL" id="PXY28855.1"/>
    </source>
</evidence>
<gene>
    <name evidence="2" type="ORF">BA062_22130</name>
</gene>
<reference evidence="2 3" key="1">
    <citation type="submission" date="2016-07" db="EMBL/GenBank/DDBJ databases">
        <title>Draft genome sequence of Prauserella sp. YIM 121212, isolated from alkaline soil.</title>
        <authorList>
            <person name="Ruckert C."/>
            <person name="Albersmeier A."/>
            <person name="Jiang C.-L."/>
            <person name="Jiang Y."/>
            <person name="Kalinowski J."/>
            <person name="Schneider O."/>
            <person name="Winkler A."/>
            <person name="Zotchev S.B."/>
        </authorList>
    </citation>
    <scope>NUCLEOTIDE SEQUENCE [LARGE SCALE GENOMIC DNA]</scope>
    <source>
        <strain evidence="2 3">YIM 121212</strain>
    </source>
</reference>
<organism evidence="2 3">
    <name type="scientific">Prauserella flavalba</name>
    <dbReference type="NCBI Taxonomy" id="1477506"/>
    <lineage>
        <taxon>Bacteria</taxon>
        <taxon>Bacillati</taxon>
        <taxon>Actinomycetota</taxon>
        <taxon>Actinomycetes</taxon>
        <taxon>Pseudonocardiales</taxon>
        <taxon>Pseudonocardiaceae</taxon>
        <taxon>Prauserella</taxon>
    </lineage>
</organism>
<dbReference type="EMBL" id="MASU01000009">
    <property type="protein sequence ID" value="PXY28855.1"/>
    <property type="molecule type" value="Genomic_DNA"/>
</dbReference>
<protein>
    <submittedName>
        <fullName evidence="2">Uncharacterized protein</fullName>
    </submittedName>
</protein>
<name>A0A318LHH7_9PSEU</name>
<accession>A0A318LHH7</accession>
<dbReference type="AlphaFoldDB" id="A0A318LHH7"/>